<proteinExistence type="predicted"/>
<dbReference type="EMBL" id="BIFT01000003">
    <property type="protein sequence ID" value="GCE32026.1"/>
    <property type="molecule type" value="Genomic_DNA"/>
</dbReference>
<gene>
    <name evidence="1" type="ORF">KDA_75100</name>
</gene>
<reference evidence="2" key="1">
    <citation type="submission" date="2018-12" db="EMBL/GenBank/DDBJ databases">
        <title>Tengunoibacter tsumagoiensis gen. nov., sp. nov., Dictyobacter kobayashii sp. nov., D. alpinus sp. nov., and D. joshuensis sp. nov. and description of Dictyobacteraceae fam. nov. within the order Ktedonobacterales isolated from Tengu-no-mugimeshi.</title>
        <authorList>
            <person name="Wang C.M."/>
            <person name="Zheng Y."/>
            <person name="Sakai Y."/>
            <person name="Toyoda A."/>
            <person name="Minakuchi Y."/>
            <person name="Abe K."/>
            <person name="Yokota A."/>
            <person name="Yabe S."/>
        </authorList>
    </citation>
    <scope>NUCLEOTIDE SEQUENCE [LARGE SCALE GENOMIC DNA]</scope>
    <source>
        <strain evidence="2">Uno16</strain>
    </source>
</reference>
<accession>A0A402BL25</accession>
<evidence type="ECO:0000313" key="2">
    <source>
        <dbReference type="Proteomes" id="UP000287171"/>
    </source>
</evidence>
<sequence>MSSHHLCIAYTTTRDDHTVTIDYDKTLRLFLTEKERLPFSAEKILAMLNGWAKVHKVQVTVAGRWHITVGDEAHCILTQRAIHKLLSGYHRRHDWQAAFPFVSAVLPYQSAENAVF</sequence>
<organism evidence="1 2">
    <name type="scientific">Dictyobacter alpinus</name>
    <dbReference type="NCBI Taxonomy" id="2014873"/>
    <lineage>
        <taxon>Bacteria</taxon>
        <taxon>Bacillati</taxon>
        <taxon>Chloroflexota</taxon>
        <taxon>Ktedonobacteria</taxon>
        <taxon>Ktedonobacterales</taxon>
        <taxon>Dictyobacteraceae</taxon>
        <taxon>Dictyobacter</taxon>
    </lineage>
</organism>
<protein>
    <submittedName>
        <fullName evidence="1">Uncharacterized protein</fullName>
    </submittedName>
</protein>
<keyword evidence="2" id="KW-1185">Reference proteome</keyword>
<dbReference type="Proteomes" id="UP000287171">
    <property type="component" value="Unassembled WGS sequence"/>
</dbReference>
<evidence type="ECO:0000313" key="1">
    <source>
        <dbReference type="EMBL" id="GCE32026.1"/>
    </source>
</evidence>
<comment type="caution">
    <text evidence="1">The sequence shown here is derived from an EMBL/GenBank/DDBJ whole genome shotgun (WGS) entry which is preliminary data.</text>
</comment>
<name>A0A402BL25_9CHLR</name>
<dbReference type="RefSeq" id="WP_126632043.1">
    <property type="nucleotide sequence ID" value="NZ_BIFT01000003.1"/>
</dbReference>
<dbReference type="AlphaFoldDB" id="A0A402BL25"/>